<dbReference type="AlphaFoldDB" id="A0AAN4Z1W8"/>
<name>A0AAN4Z1W8_ASPOZ</name>
<dbReference type="Proteomes" id="UP001165205">
    <property type="component" value="Unassembled WGS sequence"/>
</dbReference>
<evidence type="ECO:0000313" key="2">
    <source>
        <dbReference type="EMBL" id="GMG38471.1"/>
    </source>
</evidence>
<sequence length="170" mass="18987">MFWGDTRMVVYLFAAKGLKEQQLSYTKTTLNKQPAALKQLRQYRPGKFGREISDPPHFNLMRNEEVCPPQHLKLSHEGGEGTRVAAEKNESDEQTIPSSLGSDGNPHHPLPGSGYCLTWLPSTTTTLFRFQGCCGMLMSPQCLHGLCAPDPMTSLIASSHRHMLLHQQPK</sequence>
<organism evidence="2 3">
    <name type="scientific">Aspergillus oryzae</name>
    <name type="common">Yellow koji mold</name>
    <dbReference type="NCBI Taxonomy" id="5062"/>
    <lineage>
        <taxon>Eukaryota</taxon>
        <taxon>Fungi</taxon>
        <taxon>Dikarya</taxon>
        <taxon>Ascomycota</taxon>
        <taxon>Pezizomycotina</taxon>
        <taxon>Eurotiomycetes</taxon>
        <taxon>Eurotiomycetidae</taxon>
        <taxon>Eurotiales</taxon>
        <taxon>Aspergillaceae</taxon>
        <taxon>Aspergillus</taxon>
        <taxon>Aspergillus subgen. Circumdati</taxon>
    </lineage>
</organism>
<gene>
    <name evidence="2" type="ORF">Aory04_001317000</name>
</gene>
<dbReference type="EMBL" id="BSYA01000309">
    <property type="protein sequence ID" value="GMG38471.1"/>
    <property type="molecule type" value="Genomic_DNA"/>
</dbReference>
<accession>A0AAN4Z1W8</accession>
<evidence type="ECO:0000256" key="1">
    <source>
        <dbReference type="SAM" id="MobiDB-lite"/>
    </source>
</evidence>
<protein>
    <submittedName>
        <fullName evidence="2">Unnamed protein product</fullName>
    </submittedName>
</protein>
<evidence type="ECO:0000313" key="3">
    <source>
        <dbReference type="Proteomes" id="UP001165205"/>
    </source>
</evidence>
<feature type="region of interest" description="Disordered" evidence="1">
    <location>
        <begin position="74"/>
        <end position="107"/>
    </location>
</feature>
<reference evidence="2" key="1">
    <citation type="submission" date="2023-04" db="EMBL/GenBank/DDBJ databases">
        <title>Aspergillus oryzae NBRC 4228.</title>
        <authorList>
            <person name="Ichikawa N."/>
            <person name="Sato H."/>
            <person name="Tonouchi N."/>
        </authorList>
    </citation>
    <scope>NUCLEOTIDE SEQUENCE</scope>
    <source>
        <strain evidence="2">NBRC 4228</strain>
    </source>
</reference>
<proteinExistence type="predicted"/>
<comment type="caution">
    <text evidence="2">The sequence shown here is derived from an EMBL/GenBank/DDBJ whole genome shotgun (WGS) entry which is preliminary data.</text>
</comment>
<feature type="compositionally biased region" description="Basic and acidic residues" evidence="1">
    <location>
        <begin position="74"/>
        <end position="91"/>
    </location>
</feature>